<evidence type="ECO:0000313" key="4">
    <source>
        <dbReference type="Proteomes" id="UP000775547"/>
    </source>
</evidence>
<protein>
    <recommendedName>
        <fullName evidence="2">DUF5648 domain-containing protein</fullName>
    </recommendedName>
</protein>
<feature type="region of interest" description="Disordered" evidence="1">
    <location>
        <begin position="1"/>
        <end position="27"/>
    </location>
</feature>
<dbReference type="InterPro" id="IPR043708">
    <property type="entry name" value="DUF5648"/>
</dbReference>
<dbReference type="Proteomes" id="UP000775547">
    <property type="component" value="Unassembled WGS sequence"/>
</dbReference>
<organism evidence="3 4">
    <name type="scientific">Asterophora parasitica</name>
    <dbReference type="NCBI Taxonomy" id="117018"/>
    <lineage>
        <taxon>Eukaryota</taxon>
        <taxon>Fungi</taxon>
        <taxon>Dikarya</taxon>
        <taxon>Basidiomycota</taxon>
        <taxon>Agaricomycotina</taxon>
        <taxon>Agaricomycetes</taxon>
        <taxon>Agaricomycetidae</taxon>
        <taxon>Agaricales</taxon>
        <taxon>Tricholomatineae</taxon>
        <taxon>Lyophyllaceae</taxon>
        <taxon>Asterophora</taxon>
    </lineage>
</organism>
<evidence type="ECO:0000259" key="2">
    <source>
        <dbReference type="Pfam" id="PF18885"/>
    </source>
</evidence>
<dbReference type="EMBL" id="JABCKV010001240">
    <property type="protein sequence ID" value="KAG5640085.1"/>
    <property type="molecule type" value="Genomic_DNA"/>
</dbReference>
<dbReference type="Pfam" id="PF18885">
    <property type="entry name" value="DUF5648"/>
    <property type="match status" value="1"/>
</dbReference>
<reference evidence="3" key="1">
    <citation type="submission" date="2020-07" db="EMBL/GenBank/DDBJ databases">
        <authorList>
            <person name="Nieuwenhuis M."/>
            <person name="Van De Peppel L.J.J."/>
        </authorList>
    </citation>
    <scope>NUCLEOTIDE SEQUENCE</scope>
    <source>
        <strain evidence="3">AP01</strain>
        <tissue evidence="3">Mycelium</tissue>
    </source>
</reference>
<name>A0A9P7FZH4_9AGAR</name>
<reference evidence="3" key="2">
    <citation type="submission" date="2021-10" db="EMBL/GenBank/DDBJ databases">
        <title>Phylogenomics reveals ancestral predisposition of the termite-cultivated fungus Termitomyces towards a domesticated lifestyle.</title>
        <authorList>
            <person name="Auxier B."/>
            <person name="Grum-Grzhimaylo A."/>
            <person name="Cardenas M.E."/>
            <person name="Lodge J.D."/>
            <person name="Laessoe T."/>
            <person name="Pedersen O."/>
            <person name="Smith M.E."/>
            <person name="Kuyper T.W."/>
            <person name="Franco-Molano E.A."/>
            <person name="Baroni T.J."/>
            <person name="Aanen D.K."/>
        </authorList>
    </citation>
    <scope>NUCLEOTIDE SEQUENCE</scope>
    <source>
        <strain evidence="3">AP01</strain>
        <tissue evidence="3">Mycelium</tissue>
    </source>
</reference>
<evidence type="ECO:0000256" key="1">
    <source>
        <dbReference type="SAM" id="MobiDB-lite"/>
    </source>
</evidence>
<feature type="domain" description="DUF5648" evidence="2">
    <location>
        <begin position="35"/>
        <end position="172"/>
    </location>
</feature>
<evidence type="ECO:0000313" key="3">
    <source>
        <dbReference type="EMBL" id="KAG5640085.1"/>
    </source>
</evidence>
<keyword evidence="4" id="KW-1185">Reference proteome</keyword>
<dbReference type="OrthoDB" id="9971254at2759"/>
<gene>
    <name evidence="3" type="ORF">DXG03_001281</name>
</gene>
<dbReference type="AlphaFoldDB" id="A0A9P7FZH4"/>
<sequence>MKFSQILTASLLPSPPRSPSPRARASCPDQRRAVPWYRAFNAKAVDHFYTTNEGEFNRAVANLGYTNEGIAALIFTQLQPGTVPFYRDFNSQKIDHFYTTNLQESNNAVQTGGYTAEGITGWIYPDSSCRGTVPLFRLFNPTRVDHFYTTNANERNTALQNGYNNEGIVGYVIPFRLQGYVPYSCFSINGVKMAELRLSTAAGA</sequence>
<proteinExistence type="predicted"/>
<comment type="caution">
    <text evidence="3">The sequence shown here is derived from an EMBL/GenBank/DDBJ whole genome shotgun (WGS) entry which is preliminary data.</text>
</comment>
<accession>A0A9P7FZH4</accession>